<reference evidence="11 12" key="1">
    <citation type="submission" date="2023-11" db="EMBL/GenBank/DDBJ databases">
        <authorList>
            <person name="Hedman E."/>
            <person name="Englund M."/>
            <person name="Stromberg M."/>
            <person name="Nyberg Akerstrom W."/>
            <person name="Nylinder S."/>
            <person name="Jareborg N."/>
            <person name="Kallberg Y."/>
            <person name="Kronander E."/>
        </authorList>
    </citation>
    <scope>NUCLEOTIDE SEQUENCE [LARGE SCALE GENOMIC DNA]</scope>
</reference>
<gene>
    <name evidence="11" type="ORF">PARMNEM_LOCUS17710</name>
</gene>
<dbReference type="AlphaFoldDB" id="A0AAV1LUQ0"/>
<keyword evidence="9 10" id="KW-0807">Transducer</keyword>
<sequence length="394" mass="45512">MDFNFDKMFKIMIFSFRINRSHPDIPRDKKWAMQFLAMHGAFSLMCILLIYNIVYHDLKNNDFTQACSNGILCLIYGVVTFKYCIMLSFQSLLRDMFEKIKNDFRLATEIPAHEQNILQKYAQKGKVVTKLWFWLFFGTAVVFPIKTIVAMSYYAISGAFKYVHIYDLTYPSQIEEVKNELEPYIVLNIFFLFYAMYAMFMYIGFAPMGPIFILHACGQLEVVKNRVLGVFSGLQFNSGKSMSKLKDVVVQLQKIYSFVDDIEKVFGIVYELTLKAGAVIIPITAHQVIQSFHNGQISIEFITIVFAAIALCSIPCYFSDLLVEMGENVRLAIYSCGWEKNWDKGTRSVLMILLVRAARPFAIRTMFRRVCLDALTDLFHQSYAIFNLLNATRN</sequence>
<dbReference type="PANTHER" id="PTHR21137">
    <property type="entry name" value="ODORANT RECEPTOR"/>
    <property type="match status" value="1"/>
</dbReference>
<feature type="transmembrane region" description="Helical" evidence="10">
    <location>
        <begin position="35"/>
        <end position="54"/>
    </location>
</feature>
<keyword evidence="5 10" id="KW-0552">Olfaction</keyword>
<comment type="caution">
    <text evidence="10">Lacks conserved residue(s) required for the propagation of feature annotation.</text>
</comment>
<keyword evidence="12" id="KW-1185">Reference proteome</keyword>
<dbReference type="GO" id="GO:0005886">
    <property type="term" value="C:plasma membrane"/>
    <property type="evidence" value="ECO:0007669"/>
    <property type="project" value="UniProtKB-SubCell"/>
</dbReference>
<evidence type="ECO:0000256" key="3">
    <source>
        <dbReference type="ARBA" id="ARBA00022606"/>
    </source>
</evidence>
<evidence type="ECO:0000256" key="6">
    <source>
        <dbReference type="ARBA" id="ARBA00022989"/>
    </source>
</evidence>
<evidence type="ECO:0000256" key="7">
    <source>
        <dbReference type="ARBA" id="ARBA00023136"/>
    </source>
</evidence>
<comment type="similarity">
    <text evidence="10">Belongs to the insect chemoreceptor superfamily. Heteromeric odorant receptor channel (TC 1.A.69) family.</text>
</comment>
<keyword evidence="7 10" id="KW-0472">Membrane</keyword>
<keyword evidence="3 10" id="KW-0716">Sensory transduction</keyword>
<dbReference type="PANTHER" id="PTHR21137:SF35">
    <property type="entry name" value="ODORANT RECEPTOR 19A-RELATED"/>
    <property type="match status" value="1"/>
</dbReference>
<comment type="caution">
    <text evidence="11">The sequence shown here is derived from an EMBL/GenBank/DDBJ whole genome shotgun (WGS) entry which is preliminary data.</text>
</comment>
<proteinExistence type="inferred from homology"/>
<keyword evidence="2" id="KW-1003">Cell membrane</keyword>
<dbReference type="GO" id="GO:0004984">
    <property type="term" value="F:olfactory receptor activity"/>
    <property type="evidence" value="ECO:0007669"/>
    <property type="project" value="InterPro"/>
</dbReference>
<feature type="transmembrane region" description="Helical" evidence="10">
    <location>
        <begin position="131"/>
        <end position="156"/>
    </location>
</feature>
<evidence type="ECO:0000256" key="5">
    <source>
        <dbReference type="ARBA" id="ARBA00022725"/>
    </source>
</evidence>
<dbReference type="Proteomes" id="UP001314205">
    <property type="component" value="Unassembled WGS sequence"/>
</dbReference>
<evidence type="ECO:0000256" key="10">
    <source>
        <dbReference type="RuleBase" id="RU351113"/>
    </source>
</evidence>
<dbReference type="GO" id="GO:0007165">
    <property type="term" value="P:signal transduction"/>
    <property type="evidence" value="ECO:0007669"/>
    <property type="project" value="UniProtKB-KW"/>
</dbReference>
<evidence type="ECO:0000313" key="11">
    <source>
        <dbReference type="EMBL" id="CAK1598754.1"/>
    </source>
</evidence>
<organism evidence="11 12">
    <name type="scientific">Parnassius mnemosyne</name>
    <name type="common">clouded apollo</name>
    <dbReference type="NCBI Taxonomy" id="213953"/>
    <lineage>
        <taxon>Eukaryota</taxon>
        <taxon>Metazoa</taxon>
        <taxon>Ecdysozoa</taxon>
        <taxon>Arthropoda</taxon>
        <taxon>Hexapoda</taxon>
        <taxon>Insecta</taxon>
        <taxon>Pterygota</taxon>
        <taxon>Neoptera</taxon>
        <taxon>Endopterygota</taxon>
        <taxon>Lepidoptera</taxon>
        <taxon>Glossata</taxon>
        <taxon>Ditrysia</taxon>
        <taxon>Papilionoidea</taxon>
        <taxon>Papilionidae</taxon>
        <taxon>Parnassiinae</taxon>
        <taxon>Parnassini</taxon>
        <taxon>Parnassius</taxon>
        <taxon>Driopa</taxon>
    </lineage>
</organism>
<feature type="transmembrane region" description="Helical" evidence="10">
    <location>
        <begin position="185"/>
        <end position="205"/>
    </location>
</feature>
<dbReference type="GO" id="GO:0005549">
    <property type="term" value="F:odorant binding"/>
    <property type="evidence" value="ECO:0007669"/>
    <property type="project" value="InterPro"/>
</dbReference>
<evidence type="ECO:0000313" key="12">
    <source>
        <dbReference type="Proteomes" id="UP001314205"/>
    </source>
</evidence>
<keyword evidence="4 10" id="KW-0812">Transmembrane</keyword>
<accession>A0AAV1LUQ0</accession>
<evidence type="ECO:0000256" key="9">
    <source>
        <dbReference type="ARBA" id="ARBA00023224"/>
    </source>
</evidence>
<dbReference type="Pfam" id="PF02949">
    <property type="entry name" value="7tm_6"/>
    <property type="match status" value="1"/>
</dbReference>
<evidence type="ECO:0000256" key="8">
    <source>
        <dbReference type="ARBA" id="ARBA00023170"/>
    </source>
</evidence>
<name>A0AAV1LUQ0_9NEOP</name>
<keyword evidence="6 10" id="KW-1133">Transmembrane helix</keyword>
<evidence type="ECO:0000256" key="2">
    <source>
        <dbReference type="ARBA" id="ARBA00022475"/>
    </source>
</evidence>
<evidence type="ECO:0000256" key="1">
    <source>
        <dbReference type="ARBA" id="ARBA00004651"/>
    </source>
</evidence>
<dbReference type="EMBL" id="CAVLGL010000104">
    <property type="protein sequence ID" value="CAK1598754.1"/>
    <property type="molecule type" value="Genomic_DNA"/>
</dbReference>
<keyword evidence="8 10" id="KW-0675">Receptor</keyword>
<protein>
    <recommendedName>
        <fullName evidence="10">Odorant receptor</fullName>
    </recommendedName>
</protein>
<feature type="transmembrane region" description="Helical" evidence="10">
    <location>
        <begin position="74"/>
        <end position="93"/>
    </location>
</feature>
<evidence type="ECO:0000256" key="4">
    <source>
        <dbReference type="ARBA" id="ARBA00022692"/>
    </source>
</evidence>
<comment type="subcellular location">
    <subcellularLocation>
        <location evidence="1 10">Cell membrane</location>
        <topology evidence="1 10">Multi-pass membrane protein</topology>
    </subcellularLocation>
</comment>
<dbReference type="InterPro" id="IPR004117">
    <property type="entry name" value="7tm6_olfct_rcpt"/>
</dbReference>